<dbReference type="Pfam" id="PF05866">
    <property type="entry name" value="RusA"/>
    <property type="match status" value="1"/>
</dbReference>
<dbReference type="GO" id="GO:0006310">
    <property type="term" value="P:DNA recombination"/>
    <property type="evidence" value="ECO:0007669"/>
    <property type="project" value="InterPro"/>
</dbReference>
<dbReference type="InterPro" id="IPR008822">
    <property type="entry name" value="Endonuclease_RusA-like"/>
</dbReference>
<dbReference type="GO" id="GO:0000287">
    <property type="term" value="F:magnesium ion binding"/>
    <property type="evidence" value="ECO:0007669"/>
    <property type="project" value="InterPro"/>
</dbReference>
<dbReference type="SUPFAM" id="SSF103084">
    <property type="entry name" value="Holliday junction resolvase RusA"/>
    <property type="match status" value="1"/>
</dbReference>
<reference evidence="1" key="1">
    <citation type="submission" date="2016-08" db="EMBL/GenBank/DDBJ databases">
        <title>Complete Genome Seqeunce of Paenibacillus sp. BIHB 4019 from tea rhizoplane.</title>
        <authorList>
            <person name="Thakur R."/>
            <person name="Swarnkar M.K."/>
            <person name="Gulati A."/>
        </authorList>
    </citation>
    <scope>NUCLEOTIDE SEQUENCE [LARGE SCALE GENOMIC DNA]</scope>
    <source>
        <strain evidence="1">BIHB4019</strain>
    </source>
</reference>
<protein>
    <recommendedName>
        <fullName evidence="2">Holliday junction resolvase</fullName>
    </recommendedName>
</protein>
<proteinExistence type="predicted"/>
<dbReference type="EMBL" id="CP016808">
    <property type="protein sequence ID" value="ANY67301.1"/>
    <property type="molecule type" value="Genomic_DNA"/>
</dbReference>
<dbReference type="GO" id="GO:0006281">
    <property type="term" value="P:DNA repair"/>
    <property type="evidence" value="ECO:0007669"/>
    <property type="project" value="InterPro"/>
</dbReference>
<dbReference type="RefSeq" id="WP_237163464.1">
    <property type="nucleotide sequence ID" value="NZ_CP016808.1"/>
</dbReference>
<accession>A0A1B2DHX9</accession>
<organism evidence="1">
    <name type="scientific">Paenibacillus sp. BIHB 4019</name>
    <dbReference type="NCBI Taxonomy" id="1870819"/>
    <lineage>
        <taxon>Bacteria</taxon>
        <taxon>Bacillati</taxon>
        <taxon>Bacillota</taxon>
        <taxon>Bacilli</taxon>
        <taxon>Bacillales</taxon>
        <taxon>Paenibacillaceae</taxon>
        <taxon>Paenibacillus</taxon>
    </lineage>
</organism>
<dbReference type="AlphaFoldDB" id="A0A1B2DHX9"/>
<evidence type="ECO:0008006" key="2">
    <source>
        <dbReference type="Google" id="ProtNLM"/>
    </source>
</evidence>
<evidence type="ECO:0000313" key="1">
    <source>
        <dbReference type="EMBL" id="ANY67301.1"/>
    </source>
</evidence>
<dbReference type="InterPro" id="IPR036614">
    <property type="entry name" value="RusA-like_sf"/>
</dbReference>
<name>A0A1B2DHX9_9BACL</name>
<sequence>MKITVDIAPMGAVRMTQRSKFTSAAAQRYLNYKRLIGYTVKNHIKTAINGPVSVRMRFYYPIPQSFTKAQKQAARDGSKRPVVKPDIDNVVKGCFDALNKIAWTDDNHVVEESSSKWYSDRPRIEIEIEELGA</sequence>
<dbReference type="Gene3D" id="3.30.1330.70">
    <property type="entry name" value="Holliday junction resolvase RusA"/>
    <property type="match status" value="1"/>
</dbReference>
<gene>
    <name evidence="1" type="ORF">BBD42_13065</name>
</gene>